<evidence type="ECO:0000256" key="1">
    <source>
        <dbReference type="SAM" id="MobiDB-lite"/>
    </source>
</evidence>
<dbReference type="HOGENOM" id="CLU_3014796_0_0_1"/>
<reference evidence="3" key="2">
    <citation type="submission" date="2015-01" db="EMBL/GenBank/DDBJ databases">
        <title>Evolutionary Origins and Diversification of the Mycorrhizal Mutualists.</title>
        <authorList>
            <consortium name="DOE Joint Genome Institute"/>
            <consortium name="Mycorrhizal Genomics Consortium"/>
            <person name="Kohler A."/>
            <person name="Kuo A."/>
            <person name="Nagy L.G."/>
            <person name="Floudas D."/>
            <person name="Copeland A."/>
            <person name="Barry K.W."/>
            <person name="Cichocki N."/>
            <person name="Veneault-Fourrey C."/>
            <person name="LaButti K."/>
            <person name="Lindquist E.A."/>
            <person name="Lipzen A."/>
            <person name="Lundell T."/>
            <person name="Morin E."/>
            <person name="Murat C."/>
            <person name="Riley R."/>
            <person name="Ohm R."/>
            <person name="Sun H."/>
            <person name="Tunlid A."/>
            <person name="Henrissat B."/>
            <person name="Grigoriev I.V."/>
            <person name="Hibbett D.S."/>
            <person name="Martin F."/>
        </authorList>
    </citation>
    <scope>NUCLEOTIDE SEQUENCE [LARGE SCALE GENOMIC DNA]</scope>
    <source>
        <strain evidence="3">ATCC 200175</strain>
    </source>
</reference>
<evidence type="ECO:0000313" key="3">
    <source>
        <dbReference type="Proteomes" id="UP000053647"/>
    </source>
</evidence>
<dbReference type="AlphaFoldDB" id="A0A0C9U5P4"/>
<dbReference type="EMBL" id="KN819341">
    <property type="protein sequence ID" value="KIJ14737.1"/>
    <property type="molecule type" value="Genomic_DNA"/>
</dbReference>
<protein>
    <submittedName>
        <fullName evidence="2">Uncharacterized protein</fullName>
    </submittedName>
</protein>
<reference evidence="2 3" key="1">
    <citation type="submission" date="2014-06" db="EMBL/GenBank/DDBJ databases">
        <authorList>
            <consortium name="DOE Joint Genome Institute"/>
            <person name="Kuo A."/>
            <person name="Kohler A."/>
            <person name="Nagy L.G."/>
            <person name="Floudas D."/>
            <person name="Copeland A."/>
            <person name="Barry K.W."/>
            <person name="Cichocki N."/>
            <person name="Veneault-Fourrey C."/>
            <person name="LaButti K."/>
            <person name="Lindquist E.A."/>
            <person name="Lipzen A."/>
            <person name="Lundell T."/>
            <person name="Morin E."/>
            <person name="Murat C."/>
            <person name="Sun H."/>
            <person name="Tunlid A."/>
            <person name="Henrissat B."/>
            <person name="Grigoriev I.V."/>
            <person name="Hibbett D.S."/>
            <person name="Martin F."/>
            <person name="Nordberg H.P."/>
            <person name="Cantor M.N."/>
            <person name="Hua S.X."/>
        </authorList>
    </citation>
    <scope>NUCLEOTIDE SEQUENCE [LARGE SCALE GENOMIC DNA]</scope>
    <source>
        <strain evidence="2 3">ATCC 200175</strain>
    </source>
</reference>
<accession>A0A0C9U5P4</accession>
<evidence type="ECO:0000313" key="2">
    <source>
        <dbReference type="EMBL" id="KIJ14737.1"/>
    </source>
</evidence>
<name>A0A0C9U5P4_PAXIN</name>
<sequence>MGLPPSPNLVPALTFQVATHKATHDAGILIARRNERGSLDTKGPSVTRPATDDPVN</sequence>
<proteinExistence type="predicted"/>
<organism evidence="2 3">
    <name type="scientific">Paxillus involutus ATCC 200175</name>
    <dbReference type="NCBI Taxonomy" id="664439"/>
    <lineage>
        <taxon>Eukaryota</taxon>
        <taxon>Fungi</taxon>
        <taxon>Dikarya</taxon>
        <taxon>Basidiomycota</taxon>
        <taxon>Agaricomycotina</taxon>
        <taxon>Agaricomycetes</taxon>
        <taxon>Agaricomycetidae</taxon>
        <taxon>Boletales</taxon>
        <taxon>Paxilineae</taxon>
        <taxon>Paxillaceae</taxon>
        <taxon>Paxillus</taxon>
    </lineage>
</organism>
<keyword evidence="3" id="KW-1185">Reference proteome</keyword>
<dbReference type="Proteomes" id="UP000053647">
    <property type="component" value="Unassembled WGS sequence"/>
</dbReference>
<feature type="region of interest" description="Disordered" evidence="1">
    <location>
        <begin position="32"/>
        <end position="56"/>
    </location>
</feature>
<gene>
    <name evidence="2" type="ORF">PAXINDRAFT_169629</name>
</gene>